<dbReference type="Pfam" id="PF08281">
    <property type="entry name" value="Sigma70_r4_2"/>
    <property type="match status" value="1"/>
</dbReference>
<comment type="caution">
    <text evidence="7">The sequence shown here is derived from an EMBL/GenBank/DDBJ whole genome shotgun (WGS) entry which is preliminary data.</text>
</comment>
<sequence length="201" mass="23574">MKTKKLLPLPKSTNCTLVEDLDLFQKIAKGQYAALELLFNKYYDALCRFGLTYQKDISIVEERVSDVFIILWNKRKELNQIEKPKSYIYVIAKNSLKKPIKSHLSFSIDTQYQSNILFSPSTEEEIIDKEQKEINAQIIQSILNSIPEKSRQIFELSRIDGFKYREISEIMDLSPRTVENHIALAMKYISKGLRNFHQNKY</sequence>
<dbReference type="PANTHER" id="PTHR43133">
    <property type="entry name" value="RNA POLYMERASE ECF-TYPE SIGMA FACTO"/>
    <property type="match status" value="1"/>
</dbReference>
<dbReference type="PANTHER" id="PTHR43133:SF46">
    <property type="entry name" value="RNA POLYMERASE SIGMA-70 FACTOR ECF SUBFAMILY"/>
    <property type="match status" value="1"/>
</dbReference>
<proteinExistence type="inferred from homology"/>
<dbReference type="GO" id="GO:0016987">
    <property type="term" value="F:sigma factor activity"/>
    <property type="evidence" value="ECO:0007669"/>
    <property type="project" value="UniProtKB-KW"/>
</dbReference>
<dbReference type="NCBIfam" id="TIGR02937">
    <property type="entry name" value="sigma70-ECF"/>
    <property type="match status" value="1"/>
</dbReference>
<evidence type="ECO:0000259" key="5">
    <source>
        <dbReference type="Pfam" id="PF04542"/>
    </source>
</evidence>
<dbReference type="EMBL" id="ARYN01000011">
    <property type="protein sequence ID" value="ORL45087.1"/>
    <property type="molecule type" value="Genomic_DNA"/>
</dbReference>
<dbReference type="InterPro" id="IPR039425">
    <property type="entry name" value="RNA_pol_sigma-70-like"/>
</dbReference>
<dbReference type="GO" id="GO:0006352">
    <property type="term" value="P:DNA-templated transcription initiation"/>
    <property type="evidence" value="ECO:0007669"/>
    <property type="project" value="InterPro"/>
</dbReference>
<evidence type="ECO:0000256" key="3">
    <source>
        <dbReference type="ARBA" id="ARBA00023082"/>
    </source>
</evidence>
<gene>
    <name evidence="7" type="ORF">IIF7_13280</name>
</gene>
<dbReference type="GO" id="GO:0003677">
    <property type="term" value="F:DNA binding"/>
    <property type="evidence" value="ECO:0007669"/>
    <property type="project" value="InterPro"/>
</dbReference>
<comment type="similarity">
    <text evidence="1">Belongs to the sigma-70 factor family. ECF subfamily.</text>
</comment>
<organism evidence="7 8">
    <name type="scientific">Zunongwangia atlantica 22II14-10F7</name>
    <dbReference type="NCBI Taxonomy" id="1185767"/>
    <lineage>
        <taxon>Bacteria</taxon>
        <taxon>Pseudomonadati</taxon>
        <taxon>Bacteroidota</taxon>
        <taxon>Flavobacteriia</taxon>
        <taxon>Flavobacteriales</taxon>
        <taxon>Flavobacteriaceae</taxon>
        <taxon>Zunongwangia</taxon>
    </lineage>
</organism>
<keyword evidence="8" id="KW-1185">Reference proteome</keyword>
<keyword evidence="2" id="KW-0805">Transcription regulation</keyword>
<dbReference type="InterPro" id="IPR013325">
    <property type="entry name" value="RNA_pol_sigma_r2"/>
</dbReference>
<protein>
    <submittedName>
        <fullName evidence="7">RNA polymerase ECF-type sigma factor</fullName>
    </submittedName>
</protein>
<dbReference type="InterPro" id="IPR013249">
    <property type="entry name" value="RNA_pol_sigma70_r4_t2"/>
</dbReference>
<name>A0A1Y1T257_9FLAO</name>
<dbReference type="OrthoDB" id="759001at2"/>
<feature type="domain" description="RNA polymerase sigma-70 region 2" evidence="5">
    <location>
        <begin position="38"/>
        <end position="100"/>
    </location>
</feature>
<dbReference type="InterPro" id="IPR013324">
    <property type="entry name" value="RNA_pol_sigma_r3/r4-like"/>
</dbReference>
<feature type="domain" description="RNA polymerase sigma factor 70 region 4 type 2" evidence="6">
    <location>
        <begin position="137"/>
        <end position="187"/>
    </location>
</feature>
<dbReference type="Gene3D" id="1.10.1740.10">
    <property type="match status" value="1"/>
</dbReference>
<evidence type="ECO:0000313" key="8">
    <source>
        <dbReference type="Proteomes" id="UP000192746"/>
    </source>
</evidence>
<dbReference type="InterPro" id="IPR007627">
    <property type="entry name" value="RNA_pol_sigma70_r2"/>
</dbReference>
<dbReference type="AlphaFoldDB" id="A0A1Y1T257"/>
<dbReference type="Pfam" id="PF04542">
    <property type="entry name" value="Sigma70_r2"/>
    <property type="match status" value="1"/>
</dbReference>
<keyword evidence="4" id="KW-0804">Transcription</keyword>
<reference evidence="7 8" key="1">
    <citation type="submission" date="2013-04" db="EMBL/GenBank/DDBJ databases">
        <title>Zunongwangia sp. 22II14-10F7 Genome Sequencing.</title>
        <authorList>
            <person name="Lai Q."/>
            <person name="Shao Z."/>
        </authorList>
    </citation>
    <scope>NUCLEOTIDE SEQUENCE [LARGE SCALE GENOMIC DNA]</scope>
    <source>
        <strain evidence="7 8">22II14-10F7</strain>
    </source>
</reference>
<accession>A0A1Y1T257</accession>
<dbReference type="SUPFAM" id="SSF88946">
    <property type="entry name" value="Sigma2 domain of RNA polymerase sigma factors"/>
    <property type="match status" value="1"/>
</dbReference>
<evidence type="ECO:0000256" key="2">
    <source>
        <dbReference type="ARBA" id="ARBA00023015"/>
    </source>
</evidence>
<dbReference type="InterPro" id="IPR014284">
    <property type="entry name" value="RNA_pol_sigma-70_dom"/>
</dbReference>
<dbReference type="Gene3D" id="1.10.10.10">
    <property type="entry name" value="Winged helix-like DNA-binding domain superfamily/Winged helix DNA-binding domain"/>
    <property type="match status" value="1"/>
</dbReference>
<dbReference type="RefSeq" id="WP_084842177.1">
    <property type="nucleotide sequence ID" value="NZ_ARYN01000011.1"/>
</dbReference>
<evidence type="ECO:0000256" key="1">
    <source>
        <dbReference type="ARBA" id="ARBA00010641"/>
    </source>
</evidence>
<dbReference type="SUPFAM" id="SSF88659">
    <property type="entry name" value="Sigma3 and sigma4 domains of RNA polymerase sigma factors"/>
    <property type="match status" value="1"/>
</dbReference>
<dbReference type="Proteomes" id="UP000192746">
    <property type="component" value="Unassembled WGS sequence"/>
</dbReference>
<dbReference type="InterPro" id="IPR036388">
    <property type="entry name" value="WH-like_DNA-bd_sf"/>
</dbReference>
<evidence type="ECO:0000256" key="4">
    <source>
        <dbReference type="ARBA" id="ARBA00023163"/>
    </source>
</evidence>
<dbReference type="STRING" id="1185767.IIF7_13280"/>
<evidence type="ECO:0000313" key="7">
    <source>
        <dbReference type="EMBL" id="ORL45087.1"/>
    </source>
</evidence>
<evidence type="ECO:0000259" key="6">
    <source>
        <dbReference type="Pfam" id="PF08281"/>
    </source>
</evidence>
<keyword evidence="3" id="KW-0731">Sigma factor</keyword>